<dbReference type="Gene3D" id="3.40.50.2300">
    <property type="match status" value="1"/>
</dbReference>
<dbReference type="Gene3D" id="6.10.250.690">
    <property type="match status" value="1"/>
</dbReference>
<dbReference type="GO" id="GO:0006355">
    <property type="term" value="P:regulation of DNA-templated transcription"/>
    <property type="evidence" value="ECO:0007669"/>
    <property type="project" value="InterPro"/>
</dbReference>
<dbReference type="SMART" id="SM00448">
    <property type="entry name" value="REC"/>
    <property type="match status" value="1"/>
</dbReference>
<dbReference type="Gene3D" id="1.10.10.10">
    <property type="entry name" value="Winged helix-like DNA-binding domain superfamily/Winged helix DNA-binding domain"/>
    <property type="match status" value="1"/>
</dbReference>
<dbReference type="CDD" id="cd00383">
    <property type="entry name" value="trans_reg_C"/>
    <property type="match status" value="1"/>
</dbReference>
<dbReference type="GO" id="GO:0032993">
    <property type="term" value="C:protein-DNA complex"/>
    <property type="evidence" value="ECO:0007669"/>
    <property type="project" value="TreeGrafter"/>
</dbReference>
<dbReference type="GO" id="GO:0000976">
    <property type="term" value="F:transcription cis-regulatory region binding"/>
    <property type="evidence" value="ECO:0007669"/>
    <property type="project" value="TreeGrafter"/>
</dbReference>
<evidence type="ECO:0000313" key="10">
    <source>
        <dbReference type="EMBL" id="RRS02847.1"/>
    </source>
</evidence>
<evidence type="ECO:0000256" key="5">
    <source>
        <dbReference type="ARBA" id="ARBA00023163"/>
    </source>
</evidence>
<proteinExistence type="predicted"/>
<dbReference type="InterPro" id="IPR001789">
    <property type="entry name" value="Sig_transdc_resp-reg_receiver"/>
</dbReference>
<dbReference type="PANTHER" id="PTHR48111">
    <property type="entry name" value="REGULATOR OF RPOS"/>
    <property type="match status" value="1"/>
</dbReference>
<keyword evidence="4 7" id="KW-0238">DNA-binding</keyword>
<organism evidence="10 11">
    <name type="scientific">Aquabacterium soli</name>
    <dbReference type="NCBI Taxonomy" id="2493092"/>
    <lineage>
        <taxon>Bacteria</taxon>
        <taxon>Pseudomonadati</taxon>
        <taxon>Pseudomonadota</taxon>
        <taxon>Betaproteobacteria</taxon>
        <taxon>Burkholderiales</taxon>
        <taxon>Aquabacterium</taxon>
    </lineage>
</organism>
<dbReference type="EMBL" id="RSED01000018">
    <property type="protein sequence ID" value="RRS02847.1"/>
    <property type="molecule type" value="Genomic_DNA"/>
</dbReference>
<reference evidence="10 11" key="1">
    <citation type="submission" date="2018-12" db="EMBL/GenBank/DDBJ databases">
        <title>The whole draft genome of Aquabacterium sp. SJQ9.</title>
        <authorList>
            <person name="Sun L."/>
            <person name="Gao X."/>
            <person name="Chen W."/>
            <person name="Huang K."/>
        </authorList>
    </citation>
    <scope>NUCLEOTIDE SEQUENCE [LARGE SCALE GENOMIC DNA]</scope>
    <source>
        <strain evidence="10 11">SJQ9</strain>
    </source>
</reference>
<dbReference type="InterPro" id="IPR011006">
    <property type="entry name" value="CheY-like_superfamily"/>
</dbReference>
<dbReference type="PROSITE" id="PS50110">
    <property type="entry name" value="RESPONSE_REGULATORY"/>
    <property type="match status" value="1"/>
</dbReference>
<dbReference type="Pfam" id="PF00072">
    <property type="entry name" value="Response_reg"/>
    <property type="match status" value="1"/>
</dbReference>
<evidence type="ECO:0000256" key="4">
    <source>
        <dbReference type="ARBA" id="ARBA00023125"/>
    </source>
</evidence>
<dbReference type="SUPFAM" id="SSF52172">
    <property type="entry name" value="CheY-like"/>
    <property type="match status" value="1"/>
</dbReference>
<evidence type="ECO:0000256" key="6">
    <source>
        <dbReference type="PROSITE-ProRule" id="PRU00169"/>
    </source>
</evidence>
<evidence type="ECO:0000256" key="2">
    <source>
        <dbReference type="ARBA" id="ARBA00023012"/>
    </source>
</evidence>
<keyword evidence="2" id="KW-0902">Two-component regulatory system</keyword>
<evidence type="ECO:0000256" key="3">
    <source>
        <dbReference type="ARBA" id="ARBA00023015"/>
    </source>
</evidence>
<dbReference type="InterPro" id="IPR039420">
    <property type="entry name" value="WalR-like"/>
</dbReference>
<evidence type="ECO:0000313" key="11">
    <source>
        <dbReference type="Proteomes" id="UP000269265"/>
    </source>
</evidence>
<keyword evidence="11" id="KW-1185">Reference proteome</keyword>
<dbReference type="OrthoDB" id="9802426at2"/>
<feature type="domain" description="Response regulatory" evidence="8">
    <location>
        <begin position="2"/>
        <end position="116"/>
    </location>
</feature>
<dbReference type="GO" id="GO:0000156">
    <property type="term" value="F:phosphorelay response regulator activity"/>
    <property type="evidence" value="ECO:0007669"/>
    <property type="project" value="TreeGrafter"/>
</dbReference>
<dbReference type="Proteomes" id="UP000269265">
    <property type="component" value="Unassembled WGS sequence"/>
</dbReference>
<evidence type="ECO:0000259" key="8">
    <source>
        <dbReference type="PROSITE" id="PS50110"/>
    </source>
</evidence>
<feature type="DNA-binding region" description="OmpR/PhoB-type" evidence="7">
    <location>
        <begin position="124"/>
        <end position="219"/>
    </location>
</feature>
<dbReference type="PANTHER" id="PTHR48111:SF1">
    <property type="entry name" value="TWO-COMPONENT RESPONSE REGULATOR ORR33"/>
    <property type="match status" value="1"/>
</dbReference>
<dbReference type="GO" id="GO:0005829">
    <property type="term" value="C:cytosol"/>
    <property type="evidence" value="ECO:0007669"/>
    <property type="project" value="TreeGrafter"/>
</dbReference>
<feature type="modified residue" description="4-aspartylphosphate" evidence="6">
    <location>
        <position position="51"/>
    </location>
</feature>
<gene>
    <name evidence="10" type="ORF">EIP75_18540</name>
</gene>
<name>A0A426V7E5_9BURK</name>
<feature type="domain" description="OmpR/PhoB-type" evidence="9">
    <location>
        <begin position="124"/>
        <end position="219"/>
    </location>
</feature>
<dbReference type="SUPFAM" id="SSF46894">
    <property type="entry name" value="C-terminal effector domain of the bipartite response regulators"/>
    <property type="match status" value="1"/>
</dbReference>
<dbReference type="AlphaFoldDB" id="A0A426V7E5"/>
<keyword evidence="5" id="KW-0804">Transcription</keyword>
<accession>A0A426V7E5</accession>
<dbReference type="InterPro" id="IPR016032">
    <property type="entry name" value="Sig_transdc_resp-reg_C-effctor"/>
</dbReference>
<dbReference type="Pfam" id="PF00486">
    <property type="entry name" value="Trans_reg_C"/>
    <property type="match status" value="1"/>
</dbReference>
<dbReference type="InterPro" id="IPR036388">
    <property type="entry name" value="WH-like_DNA-bd_sf"/>
</dbReference>
<keyword evidence="1 6" id="KW-0597">Phosphoprotein</keyword>
<keyword evidence="3" id="KW-0805">Transcription regulation</keyword>
<evidence type="ECO:0000259" key="9">
    <source>
        <dbReference type="PROSITE" id="PS51755"/>
    </source>
</evidence>
<protein>
    <submittedName>
        <fullName evidence="10">DNA-binding response regulator</fullName>
    </submittedName>
</protein>
<sequence length="219" mass="24606">MHLLLLEDDIDLGQAVAEHLEAQGHTVSWLKTCEQADRAMAQPDIELALLDLRLPDGDGIELLKNWRARGDRRPVLMLTARDQISDRIKGLQAGADDYLVKPFDLDEMVARMEAVSRRVGLSQAPVLRTNRVALDFDNKVARLDGHQVTLTAMEWSLLSCLAARPGHTLSRQQIRTALFQPGRIEAESNSMEVIISRLRRKLGTELISTHRGLGYRLDL</sequence>
<evidence type="ECO:0000256" key="7">
    <source>
        <dbReference type="PROSITE-ProRule" id="PRU01091"/>
    </source>
</evidence>
<dbReference type="InterPro" id="IPR001867">
    <property type="entry name" value="OmpR/PhoB-type_DNA-bd"/>
</dbReference>
<dbReference type="PROSITE" id="PS51755">
    <property type="entry name" value="OMPR_PHOB"/>
    <property type="match status" value="1"/>
</dbReference>
<dbReference type="SMART" id="SM00862">
    <property type="entry name" value="Trans_reg_C"/>
    <property type="match status" value="1"/>
</dbReference>
<comment type="caution">
    <text evidence="10">The sequence shown here is derived from an EMBL/GenBank/DDBJ whole genome shotgun (WGS) entry which is preliminary data.</text>
</comment>
<evidence type="ECO:0000256" key="1">
    <source>
        <dbReference type="ARBA" id="ARBA00022553"/>
    </source>
</evidence>